<comment type="caution">
    <text evidence="2">The sequence shown here is derived from an EMBL/GenBank/DDBJ whole genome shotgun (WGS) entry which is preliminary data.</text>
</comment>
<accession>A0A9X2D3R7</accession>
<evidence type="ECO:0000313" key="3">
    <source>
        <dbReference type="Proteomes" id="UP001139485"/>
    </source>
</evidence>
<evidence type="ECO:0000313" key="2">
    <source>
        <dbReference type="EMBL" id="MCM0618778.1"/>
    </source>
</evidence>
<evidence type="ECO:0000256" key="1">
    <source>
        <dbReference type="SAM" id="MobiDB-lite"/>
    </source>
</evidence>
<organism evidence="2 3">
    <name type="scientific">Nocardioides bruguierae</name>
    <dbReference type="NCBI Taxonomy" id="2945102"/>
    <lineage>
        <taxon>Bacteria</taxon>
        <taxon>Bacillati</taxon>
        <taxon>Actinomycetota</taxon>
        <taxon>Actinomycetes</taxon>
        <taxon>Propionibacteriales</taxon>
        <taxon>Nocardioidaceae</taxon>
        <taxon>Nocardioides</taxon>
    </lineage>
</organism>
<name>A0A9X2D3R7_9ACTN</name>
<dbReference type="EMBL" id="JAMOIL010000001">
    <property type="protein sequence ID" value="MCM0618778.1"/>
    <property type="molecule type" value="Genomic_DNA"/>
</dbReference>
<reference evidence="2" key="1">
    <citation type="submission" date="2022-05" db="EMBL/GenBank/DDBJ databases">
        <authorList>
            <person name="Tuo L."/>
        </authorList>
    </citation>
    <scope>NUCLEOTIDE SEQUENCE</scope>
    <source>
        <strain evidence="2">BSK12Z-4</strain>
    </source>
</reference>
<gene>
    <name evidence="2" type="ORF">M8330_00550</name>
</gene>
<dbReference type="RefSeq" id="WP_250825748.1">
    <property type="nucleotide sequence ID" value="NZ_JAMOIL010000001.1"/>
</dbReference>
<sequence length="121" mass="13057">MTTNPATTTTPGPAGVSTGAPEPQVTVDEMIQSLTGFDELAIEKHFNGFDIYTDGEARGIRAMRALAFVQFRRNEMKDLDAFKAAQGLSFREVSSMYLPDELELDPDAPETASGKDSALPA</sequence>
<dbReference type="AlphaFoldDB" id="A0A9X2D3R7"/>
<proteinExistence type="predicted"/>
<feature type="compositionally biased region" description="Low complexity" evidence="1">
    <location>
        <begin position="1"/>
        <end position="21"/>
    </location>
</feature>
<feature type="region of interest" description="Disordered" evidence="1">
    <location>
        <begin position="1"/>
        <end position="22"/>
    </location>
</feature>
<protein>
    <submittedName>
        <fullName evidence="2">Uncharacterized protein</fullName>
    </submittedName>
</protein>
<keyword evidence="3" id="KW-1185">Reference proteome</keyword>
<dbReference type="Proteomes" id="UP001139485">
    <property type="component" value="Unassembled WGS sequence"/>
</dbReference>
<feature type="region of interest" description="Disordered" evidence="1">
    <location>
        <begin position="101"/>
        <end position="121"/>
    </location>
</feature>